<evidence type="ECO:0000256" key="1">
    <source>
        <dbReference type="ARBA" id="ARBA00004651"/>
    </source>
</evidence>
<feature type="transmembrane region" description="Helical" evidence="7">
    <location>
        <begin position="126"/>
        <end position="152"/>
    </location>
</feature>
<evidence type="ECO:0000259" key="10">
    <source>
        <dbReference type="Pfam" id="PF07662"/>
    </source>
</evidence>
<name>A0AA89CBA4_PINIB</name>
<evidence type="ECO:0000256" key="8">
    <source>
        <dbReference type="SAM" id="MobiDB-lite"/>
    </source>
</evidence>
<feature type="domain" description="Nucleoside transporter/FeoB GTPase Gate" evidence="11">
    <location>
        <begin position="242"/>
        <end position="337"/>
    </location>
</feature>
<evidence type="ECO:0000313" key="12">
    <source>
        <dbReference type="EMBL" id="KAK3109178.1"/>
    </source>
</evidence>
<dbReference type="InterPro" id="IPR011642">
    <property type="entry name" value="Gate_dom"/>
</dbReference>
<keyword evidence="4 7" id="KW-0812">Transmembrane</keyword>
<evidence type="ECO:0000256" key="5">
    <source>
        <dbReference type="ARBA" id="ARBA00022989"/>
    </source>
</evidence>
<dbReference type="AlphaFoldDB" id="A0AA89CBA4"/>
<dbReference type="PANTHER" id="PTHR10590:SF4">
    <property type="entry name" value="SOLUTE CARRIER FAMILY 28 MEMBER 3"/>
    <property type="match status" value="1"/>
</dbReference>
<dbReference type="Proteomes" id="UP001186944">
    <property type="component" value="Unassembled WGS sequence"/>
</dbReference>
<feature type="transmembrane region" description="Helical" evidence="7">
    <location>
        <begin position="81"/>
        <end position="105"/>
    </location>
</feature>
<feature type="region of interest" description="Disordered" evidence="8">
    <location>
        <begin position="1"/>
        <end position="25"/>
    </location>
</feature>
<feature type="compositionally biased region" description="Acidic residues" evidence="8">
    <location>
        <begin position="8"/>
        <end position="25"/>
    </location>
</feature>
<keyword evidence="7" id="KW-0813">Transport</keyword>
<feature type="domain" description="Concentrative nucleoside transporter C-terminal" evidence="10">
    <location>
        <begin position="345"/>
        <end position="600"/>
    </location>
</feature>
<gene>
    <name evidence="12" type="ORF">FSP39_024723</name>
</gene>
<accession>A0AA89CBA4</accession>
<feature type="transmembrane region" description="Helical" evidence="7">
    <location>
        <begin position="319"/>
        <end position="339"/>
    </location>
</feature>
<dbReference type="GO" id="GO:0005415">
    <property type="term" value="F:nucleoside:sodium symporter activity"/>
    <property type="evidence" value="ECO:0007669"/>
    <property type="project" value="TreeGrafter"/>
</dbReference>
<feature type="transmembrane region" description="Helical" evidence="7">
    <location>
        <begin position="440"/>
        <end position="461"/>
    </location>
</feature>
<feature type="transmembrane region" description="Helical" evidence="7">
    <location>
        <begin position="576"/>
        <end position="599"/>
    </location>
</feature>
<feature type="transmembrane region" description="Helical" evidence="7">
    <location>
        <begin position="402"/>
        <end position="420"/>
    </location>
</feature>
<feature type="transmembrane region" description="Helical" evidence="7">
    <location>
        <begin position="240"/>
        <end position="262"/>
    </location>
</feature>
<proteinExistence type="inferred from homology"/>
<comment type="similarity">
    <text evidence="2 7">Belongs to the concentrative nucleoside transporter (CNT) (TC 2.A.41) family.</text>
</comment>
<evidence type="ECO:0000256" key="4">
    <source>
        <dbReference type="ARBA" id="ARBA00022692"/>
    </source>
</evidence>
<dbReference type="EMBL" id="VSWD01000001">
    <property type="protein sequence ID" value="KAK3109178.1"/>
    <property type="molecule type" value="Genomic_DNA"/>
</dbReference>
<dbReference type="Pfam" id="PF01773">
    <property type="entry name" value="Nucleos_tra2_N"/>
    <property type="match status" value="1"/>
</dbReference>
<keyword evidence="3" id="KW-1003">Cell membrane</keyword>
<feature type="transmembrane region" description="Helical" evidence="7">
    <location>
        <begin position="186"/>
        <end position="203"/>
    </location>
</feature>
<feature type="domain" description="Concentrative nucleoside transporter N-terminal" evidence="9">
    <location>
        <begin position="162"/>
        <end position="234"/>
    </location>
</feature>
<comment type="caution">
    <text evidence="12">The sequence shown here is derived from an EMBL/GenBank/DDBJ whole genome shotgun (WGS) entry which is preliminary data.</text>
</comment>
<reference evidence="12" key="1">
    <citation type="submission" date="2019-08" db="EMBL/GenBank/DDBJ databases">
        <title>The improved chromosome-level genome for the pearl oyster Pinctada fucata martensii using PacBio sequencing and Hi-C.</title>
        <authorList>
            <person name="Zheng Z."/>
        </authorList>
    </citation>
    <scope>NUCLEOTIDE SEQUENCE</scope>
    <source>
        <strain evidence="12">ZZ-2019</strain>
        <tissue evidence="12">Adductor muscle</tissue>
    </source>
</reference>
<dbReference type="GO" id="GO:0005886">
    <property type="term" value="C:plasma membrane"/>
    <property type="evidence" value="ECO:0007669"/>
    <property type="project" value="UniProtKB-SubCell"/>
</dbReference>
<comment type="subcellular location">
    <subcellularLocation>
        <location evidence="1">Cell membrane</location>
        <topology evidence="1">Multi-pass membrane protein</topology>
    </subcellularLocation>
</comment>
<evidence type="ECO:0000256" key="6">
    <source>
        <dbReference type="ARBA" id="ARBA00023136"/>
    </source>
</evidence>
<sequence>NKKKEKSDVDDDDSSDEEEEMDLDEANACSRSVLALQNMFGDWFKKHHEHVWTAFWIVLGILYIAYLAYSFSFRFGDEGSWRLLICTLLGVILLVFHLLDTYCNFNLRVILEKALDEVQDERRDRLGFWINIIVSILLVLGAIIFIIVEIALKTPRNLVSLLGMFCFILIFYICSKHPARVKWRPVFWGLALQFYFALIILRWRGGYQAFKYLGDRVSEFLAYTDAGSIFVFGEKYTDHFFAFKVLTVIVFFSTAISILYYLGVMQFIIRNLARFMAAVMGTSPAESLNAAGNIFIGQSEAPLMIRPFLHKMTKSEMHAICTGGFATIAGSVMAAYILYDVPANHLLSASVMSAPAALAMSKLFWPETKKSRAGDEVYNIASGQERNIIEAASRGATQSTKLIANIAVNLIAFIALLKFVDSTLIWFGNRAGFEKPGEEWSFSLICSYVFSPISYVMGVEWDDCRKVAEMIGLKTFLNEFIAYTELSKYIKNQQNLTWYEYLPFNTSIVNNNYTGNWTMTNGNIVYLDFDHTLVGGVLSDRSVVISTYALCGFSNIGSMGIMLGALGAMAPNRMKALVQVVFRAMIAGNVACFMTACIAGK</sequence>
<evidence type="ECO:0000259" key="9">
    <source>
        <dbReference type="Pfam" id="PF01773"/>
    </source>
</evidence>
<dbReference type="NCBIfam" id="TIGR00804">
    <property type="entry name" value="nupC"/>
    <property type="match status" value="1"/>
</dbReference>
<dbReference type="InterPro" id="IPR018270">
    <property type="entry name" value="C_nuclsd_transpt_met_bac"/>
</dbReference>
<keyword evidence="6 7" id="KW-0472">Membrane</keyword>
<evidence type="ECO:0000256" key="7">
    <source>
        <dbReference type="RuleBase" id="RU362018"/>
    </source>
</evidence>
<feature type="transmembrane region" description="Helical" evidence="7">
    <location>
        <begin position="158"/>
        <end position="174"/>
    </location>
</feature>
<feature type="non-terminal residue" evidence="12">
    <location>
        <position position="1"/>
    </location>
</feature>
<feature type="transmembrane region" description="Helical" evidence="7">
    <location>
        <begin position="548"/>
        <end position="570"/>
    </location>
</feature>
<protein>
    <recommendedName>
        <fullName evidence="7">Sodium/nucleoside cotransporter</fullName>
    </recommendedName>
</protein>
<keyword evidence="13" id="KW-1185">Reference proteome</keyword>
<dbReference type="Pfam" id="PF07662">
    <property type="entry name" value="Nucleos_tra2_C"/>
    <property type="match status" value="1"/>
</dbReference>
<evidence type="ECO:0000259" key="11">
    <source>
        <dbReference type="Pfam" id="PF07670"/>
    </source>
</evidence>
<dbReference type="InterPro" id="IPR008276">
    <property type="entry name" value="C_nuclsd_transpt"/>
</dbReference>
<evidence type="ECO:0000313" key="13">
    <source>
        <dbReference type="Proteomes" id="UP001186944"/>
    </source>
</evidence>
<evidence type="ECO:0000256" key="2">
    <source>
        <dbReference type="ARBA" id="ARBA00009033"/>
    </source>
</evidence>
<keyword evidence="5 7" id="KW-1133">Transmembrane helix</keyword>
<feature type="transmembrane region" description="Helical" evidence="7">
    <location>
        <begin position="51"/>
        <end position="69"/>
    </location>
</feature>
<dbReference type="Pfam" id="PF07670">
    <property type="entry name" value="Gate"/>
    <property type="match status" value="1"/>
</dbReference>
<dbReference type="PANTHER" id="PTHR10590">
    <property type="entry name" value="SODIUM/NUCLEOSIDE COTRANSPORTER"/>
    <property type="match status" value="1"/>
</dbReference>
<organism evidence="12 13">
    <name type="scientific">Pinctada imbricata</name>
    <name type="common">Atlantic pearl-oyster</name>
    <name type="synonym">Pinctada martensii</name>
    <dbReference type="NCBI Taxonomy" id="66713"/>
    <lineage>
        <taxon>Eukaryota</taxon>
        <taxon>Metazoa</taxon>
        <taxon>Spiralia</taxon>
        <taxon>Lophotrochozoa</taxon>
        <taxon>Mollusca</taxon>
        <taxon>Bivalvia</taxon>
        <taxon>Autobranchia</taxon>
        <taxon>Pteriomorphia</taxon>
        <taxon>Pterioida</taxon>
        <taxon>Pterioidea</taxon>
        <taxon>Pteriidae</taxon>
        <taxon>Pinctada</taxon>
    </lineage>
</organism>
<evidence type="ECO:0000256" key="3">
    <source>
        <dbReference type="ARBA" id="ARBA00022475"/>
    </source>
</evidence>
<dbReference type="InterPro" id="IPR002668">
    <property type="entry name" value="CNT_N_dom"/>
</dbReference>
<dbReference type="InterPro" id="IPR011657">
    <property type="entry name" value="CNT_C_dom"/>
</dbReference>